<dbReference type="GO" id="GO:0007018">
    <property type="term" value="P:microtubule-based movement"/>
    <property type="evidence" value="ECO:0007669"/>
    <property type="project" value="InterPro"/>
</dbReference>
<dbReference type="Pfam" id="PF22597">
    <property type="entry name" value="DYN_lid"/>
    <property type="match status" value="1"/>
</dbReference>
<dbReference type="GO" id="GO:0051959">
    <property type="term" value="F:dynein light intermediate chain binding"/>
    <property type="evidence" value="ECO:0007669"/>
    <property type="project" value="InterPro"/>
</dbReference>
<proteinExistence type="predicted"/>
<gene>
    <name evidence="2" type="ORF">TPC1_17818</name>
</gene>
<dbReference type="PANTHER" id="PTHR22878:SF63">
    <property type="entry name" value="DYNEIN AXONEMAL HEAVY CHAIN 10"/>
    <property type="match status" value="1"/>
</dbReference>
<evidence type="ECO:0000259" key="1">
    <source>
        <dbReference type="Pfam" id="PF22597"/>
    </source>
</evidence>
<organism evidence="2">
    <name type="scientific">Trepomonas sp. PC1</name>
    <dbReference type="NCBI Taxonomy" id="1076344"/>
    <lineage>
        <taxon>Eukaryota</taxon>
        <taxon>Metamonada</taxon>
        <taxon>Diplomonadida</taxon>
        <taxon>Hexamitidae</taxon>
        <taxon>Hexamitinae</taxon>
        <taxon>Trepomonas</taxon>
    </lineage>
</organism>
<dbReference type="GO" id="GO:0045505">
    <property type="term" value="F:dynein intermediate chain binding"/>
    <property type="evidence" value="ECO:0007669"/>
    <property type="project" value="InterPro"/>
</dbReference>
<protein>
    <submittedName>
        <fullName evidence="2">Dynein heavy chain</fullName>
    </submittedName>
</protein>
<evidence type="ECO:0000313" key="2">
    <source>
        <dbReference type="EMBL" id="JAP90783.1"/>
    </source>
</evidence>
<dbReference type="InterPro" id="IPR026983">
    <property type="entry name" value="DHC"/>
</dbReference>
<feature type="non-terminal residue" evidence="2">
    <location>
        <position position="140"/>
    </location>
</feature>
<dbReference type="EMBL" id="GDID01005823">
    <property type="protein sequence ID" value="JAP90783.1"/>
    <property type="molecule type" value="Transcribed_RNA"/>
</dbReference>
<name>A0A146K1L8_9EUKA</name>
<sequence length="140" mass="16586">NITTPIDEAICHIYQSILTEHFMYSNFQFDLTGEDGNRKALEQFSARLSQVTLRIFKEVVKALYPTPSRFHYLFNMRDISRVYEGLCMMSPQKFNKVMIFKVWRNEFMRVFEDRLICVEDRLTVEAKIQTELTALIAESQ</sequence>
<dbReference type="Gene3D" id="1.20.920.30">
    <property type="match status" value="1"/>
</dbReference>
<reference evidence="2" key="1">
    <citation type="submission" date="2015-07" db="EMBL/GenBank/DDBJ databases">
        <title>Adaptation to a free-living lifestyle via gene acquisitions in the diplomonad Trepomonas sp. PC1.</title>
        <authorList>
            <person name="Xu F."/>
            <person name="Jerlstrom-Hultqvist J."/>
            <person name="Kolisko M."/>
            <person name="Simpson A.G.B."/>
            <person name="Roger A.J."/>
            <person name="Svard S.G."/>
            <person name="Andersson J.O."/>
        </authorList>
    </citation>
    <scope>NUCLEOTIDE SEQUENCE</scope>
    <source>
        <strain evidence="2">PC1</strain>
    </source>
</reference>
<dbReference type="PANTHER" id="PTHR22878">
    <property type="entry name" value="DYNEIN HEAVY CHAIN 6, AXONEMAL-LIKE-RELATED"/>
    <property type="match status" value="1"/>
</dbReference>
<dbReference type="GO" id="GO:0030286">
    <property type="term" value="C:dynein complex"/>
    <property type="evidence" value="ECO:0007669"/>
    <property type="project" value="InterPro"/>
</dbReference>
<dbReference type="AlphaFoldDB" id="A0A146K1L8"/>
<dbReference type="InterPro" id="IPR054354">
    <property type="entry name" value="DYNC2H1-like_lid"/>
</dbReference>
<feature type="non-terminal residue" evidence="2">
    <location>
        <position position="1"/>
    </location>
</feature>
<feature type="domain" description="Dynein 2 heavy chain 1 cytoplasmic ATPase lid" evidence="1">
    <location>
        <begin position="40"/>
        <end position="120"/>
    </location>
</feature>
<accession>A0A146K1L8</accession>